<dbReference type="GO" id="GO:0005085">
    <property type="term" value="F:guanyl-nucleotide exchange factor activity"/>
    <property type="evidence" value="ECO:0007669"/>
    <property type="project" value="UniProtKB-KW"/>
</dbReference>
<feature type="domain" description="DH" evidence="4">
    <location>
        <begin position="967"/>
        <end position="1160"/>
    </location>
</feature>
<dbReference type="GO" id="GO:0007264">
    <property type="term" value="P:small GTPase-mediated signal transduction"/>
    <property type="evidence" value="ECO:0007669"/>
    <property type="project" value="InterPro"/>
</dbReference>
<dbReference type="SUPFAM" id="SSF48065">
    <property type="entry name" value="DBL homology domain (DH-domain)"/>
    <property type="match status" value="1"/>
</dbReference>
<dbReference type="Pfam" id="PF00595">
    <property type="entry name" value="PDZ"/>
    <property type="match status" value="1"/>
</dbReference>
<dbReference type="SUPFAM" id="SSF50729">
    <property type="entry name" value="PH domain-like"/>
    <property type="match status" value="1"/>
</dbReference>
<dbReference type="InterPro" id="IPR035899">
    <property type="entry name" value="DBL_dom_sf"/>
</dbReference>
<dbReference type="SMART" id="SM00228">
    <property type="entry name" value="PDZ"/>
    <property type="match status" value="1"/>
</dbReference>
<reference evidence="6" key="1">
    <citation type="submission" date="2023-01" db="EMBL/GenBank/DDBJ databases">
        <title>Genome assembly of the deep-sea coral Lophelia pertusa.</title>
        <authorList>
            <person name="Herrera S."/>
            <person name="Cordes E."/>
        </authorList>
    </citation>
    <scope>NUCLEOTIDE SEQUENCE</scope>
    <source>
        <strain evidence="6">USNM1676648</strain>
        <tissue evidence="6">Polyp</tissue>
    </source>
</reference>
<feature type="domain" description="PDZ" evidence="5">
    <location>
        <begin position="772"/>
        <end position="852"/>
    </location>
</feature>
<gene>
    <name evidence="6" type="primary">TIAM1_1</name>
    <name evidence="6" type="ORF">OS493_018411</name>
</gene>
<dbReference type="SMART" id="SM00325">
    <property type="entry name" value="RhoGEF"/>
    <property type="match status" value="1"/>
</dbReference>
<dbReference type="Pfam" id="PF00621">
    <property type="entry name" value="RhoGEF"/>
    <property type="match status" value="1"/>
</dbReference>
<feature type="region of interest" description="Disordered" evidence="2">
    <location>
        <begin position="152"/>
        <end position="189"/>
    </location>
</feature>
<dbReference type="InterPro" id="IPR036034">
    <property type="entry name" value="PDZ_sf"/>
</dbReference>
<evidence type="ECO:0000256" key="1">
    <source>
        <dbReference type="ARBA" id="ARBA00022658"/>
    </source>
</evidence>
<organism evidence="6 7">
    <name type="scientific">Desmophyllum pertusum</name>
    <dbReference type="NCBI Taxonomy" id="174260"/>
    <lineage>
        <taxon>Eukaryota</taxon>
        <taxon>Metazoa</taxon>
        <taxon>Cnidaria</taxon>
        <taxon>Anthozoa</taxon>
        <taxon>Hexacorallia</taxon>
        <taxon>Scleractinia</taxon>
        <taxon>Caryophylliina</taxon>
        <taxon>Caryophylliidae</taxon>
        <taxon>Desmophyllum</taxon>
    </lineage>
</organism>
<dbReference type="Gene3D" id="2.30.29.30">
    <property type="entry name" value="Pleckstrin-homology domain (PH domain)/Phosphotyrosine-binding domain (PTB)"/>
    <property type="match status" value="1"/>
</dbReference>
<name>A0A9X0A0S0_9CNID</name>
<dbReference type="SMART" id="SM00233">
    <property type="entry name" value="PH"/>
    <property type="match status" value="1"/>
</dbReference>
<dbReference type="InterPro" id="IPR011993">
    <property type="entry name" value="PH-like_dom_sf"/>
</dbReference>
<dbReference type="PANTHER" id="PTHR46001">
    <property type="entry name" value="TIAM (MAMMALIAN TUMOR INVASION AND METASTASIS FACTOR) HOMOLOG"/>
    <property type="match status" value="1"/>
</dbReference>
<dbReference type="InterPro" id="IPR043537">
    <property type="entry name" value="Tiam1/Tiam2/Sif"/>
</dbReference>
<dbReference type="Gene3D" id="1.20.900.10">
    <property type="entry name" value="Dbl homology (DH) domain"/>
    <property type="match status" value="1"/>
</dbReference>
<feature type="region of interest" description="Disordered" evidence="2">
    <location>
        <begin position="227"/>
        <end position="260"/>
    </location>
</feature>
<dbReference type="Gene3D" id="6.10.140.680">
    <property type="match status" value="1"/>
</dbReference>
<dbReference type="InterPro" id="IPR001849">
    <property type="entry name" value="PH_domain"/>
</dbReference>
<protein>
    <submittedName>
        <fullName evidence="6">T-lymphoma invasion and metastasis-inducing protein 1</fullName>
    </submittedName>
</protein>
<dbReference type="SUPFAM" id="SSF50156">
    <property type="entry name" value="PDZ domain-like"/>
    <property type="match status" value="1"/>
</dbReference>
<dbReference type="PROSITE" id="PS50003">
    <property type="entry name" value="PH_DOMAIN"/>
    <property type="match status" value="1"/>
</dbReference>
<dbReference type="OrthoDB" id="8059989at2759"/>
<dbReference type="PROSITE" id="PS50010">
    <property type="entry name" value="DH_2"/>
    <property type="match status" value="1"/>
</dbReference>
<accession>A0A9X0A0S0</accession>
<comment type="caution">
    <text evidence="6">The sequence shown here is derived from an EMBL/GenBank/DDBJ whole genome shotgun (WGS) entry which is preliminary data.</text>
</comment>
<dbReference type="PANTHER" id="PTHR46001:SF3">
    <property type="entry name" value="PROTEIN STILL LIFE, ISOFORM SIF TYPE 1"/>
    <property type="match status" value="1"/>
</dbReference>
<feature type="compositionally biased region" description="Polar residues" evidence="2">
    <location>
        <begin position="231"/>
        <end position="248"/>
    </location>
</feature>
<evidence type="ECO:0000259" key="3">
    <source>
        <dbReference type="PROSITE" id="PS50003"/>
    </source>
</evidence>
<dbReference type="InterPro" id="IPR003116">
    <property type="entry name" value="RBD_dom"/>
</dbReference>
<dbReference type="Proteomes" id="UP001163046">
    <property type="component" value="Unassembled WGS sequence"/>
</dbReference>
<evidence type="ECO:0000259" key="5">
    <source>
        <dbReference type="PROSITE" id="PS50106"/>
    </source>
</evidence>
<sequence>MQMKKATNHSLESFVTTNTSASFGGRRRKNPYIDSPCCLDFGLTNGDNIGNKESQPSGSQIGGQIGLFPSGTNGFESHEITKYIENWSKDGSTQVIRSLAEVNTLSSDDGPLRWVPVIESVIPIVIHRKKKFGLRRHLSVLCSGGIANQAAGRLRSMSTTSSALSSSSHPKSSGQTKLSARKDNQDADAPTIQINDIELSVKSPINSTLNNSVGDHYNSSSTLVAMETHSPVGSRSSTPIPRMQSNGDPDSGFGMEDVGSDTLESRNLSRISLSHENELSSHLSVASDSDYSVSSRSNLSDVDDTTEINYFKNVADLNSNNSPVEIHASFHDDADLNSSCGTDLKPKSGIAQSRQGGATRKAGWLSVKHVLVRLKSNKVELASDRKWRKCWVSLRNGALNFYFCNEKTVSPQDLDEPSFSLEIDGCVAQAVPEHAKLDHVFSVSSRLGEAYFFQASNQTDLENWITAVHSMAASVLAGHGQRGKHEMLRILMTEISRVEGKISSDSKLKKMAELQSTVVTDSKNKQAFLDQISKWDKNLEQLNIDLYRLHCYKAAIQGSQLPNPQTLLACVSRNTKQILSRMNIFSVMSFHAVVSARDPSTDAEVKTRNKAKRSASSVGKLKSALLTSLRINDAASVKSIRDRYSGRGAGTPRLKRQSNLDNIDDIPEEESALVESGSLSSSHSDWKNMGNFLRISLDNNQSTVIPLHNQMTIFEVVENTCNKRQFDPAAYYLKLGVEDTSGATEYTTPPQDALLENHSYGSLKLCEKCTFTVELARSMEVDRLDFGLSVESKGEGIVVTSVEEGRLAHVQGVMAGDEILAVNDIGVQEVENAVEDLREALEDPSITLLLRSCRDEPPVVNKVTSDAIISSLVVQPPPKISDIIAEQDLSDLIVPPPQSYDEDPAENASIAASQIDELNSPSPNSHTKSVDELLQRAEQVTLFCRQQVEYSDDDEPKPSVHLSQAQKLRKVIVELVDTERSYVKDLRLLLKRYLDPMKDENFMSQSEVQALVATVHEILAFQVKFLKEIERPVESETGFEEFNVIEQFQNVIYTIGETFFNYTEHFKLYSAFCSSHSRVVELLQSGSNTALHEFLHARNPKNQHSGTLESYLIKPIQRILRYPLLLRTILKLLDGASEEHHCLLEAVVAIEKVATHINEMQRITEQFSPVFHQLIEEFGDLSLLTSV</sequence>
<dbReference type="CDD" id="cd00160">
    <property type="entry name" value="RhoGEF"/>
    <property type="match status" value="1"/>
</dbReference>
<dbReference type="AlphaFoldDB" id="A0A9X0A0S0"/>
<dbReference type="Gene3D" id="2.30.42.10">
    <property type="match status" value="1"/>
</dbReference>
<dbReference type="Pfam" id="PF02196">
    <property type="entry name" value="RBD"/>
    <property type="match status" value="1"/>
</dbReference>
<evidence type="ECO:0000313" key="7">
    <source>
        <dbReference type="Proteomes" id="UP001163046"/>
    </source>
</evidence>
<dbReference type="InterPro" id="IPR001478">
    <property type="entry name" value="PDZ"/>
</dbReference>
<dbReference type="InterPro" id="IPR000219">
    <property type="entry name" value="DH_dom"/>
</dbReference>
<dbReference type="Pfam" id="PF18385">
    <property type="entry name" value="Tiam_CC_Ex"/>
    <property type="match status" value="1"/>
</dbReference>
<evidence type="ECO:0000313" key="6">
    <source>
        <dbReference type="EMBL" id="KAJ7391368.1"/>
    </source>
</evidence>
<keyword evidence="1" id="KW-0344">Guanine-nucleotide releasing factor</keyword>
<dbReference type="Pfam" id="PF00169">
    <property type="entry name" value="PH"/>
    <property type="match status" value="1"/>
</dbReference>
<dbReference type="PROSITE" id="PS50106">
    <property type="entry name" value="PDZ"/>
    <property type="match status" value="1"/>
</dbReference>
<feature type="domain" description="PH" evidence="3">
    <location>
        <begin position="358"/>
        <end position="473"/>
    </location>
</feature>
<evidence type="ECO:0000256" key="2">
    <source>
        <dbReference type="SAM" id="MobiDB-lite"/>
    </source>
</evidence>
<evidence type="ECO:0000259" key="4">
    <source>
        <dbReference type="PROSITE" id="PS50010"/>
    </source>
</evidence>
<dbReference type="InterPro" id="IPR040655">
    <property type="entry name" value="TIAM1_CC-Ex"/>
</dbReference>
<dbReference type="CDD" id="cd00136">
    <property type="entry name" value="PDZ_canonical"/>
    <property type="match status" value="1"/>
</dbReference>
<keyword evidence="7" id="KW-1185">Reference proteome</keyword>
<dbReference type="EMBL" id="MU825406">
    <property type="protein sequence ID" value="KAJ7391368.1"/>
    <property type="molecule type" value="Genomic_DNA"/>
</dbReference>
<proteinExistence type="predicted"/>
<feature type="compositionally biased region" description="Low complexity" evidence="2">
    <location>
        <begin position="156"/>
        <end position="176"/>
    </location>
</feature>